<organism evidence="1">
    <name type="scientific">Solumvirus sp</name>
    <dbReference type="NCBI Taxonomy" id="2487773"/>
    <lineage>
        <taxon>Viruses</taxon>
        <taxon>Pithoviruses</taxon>
    </lineage>
</organism>
<gene>
    <name evidence="1" type="ORF">Solumvirus4_18</name>
</gene>
<dbReference type="EMBL" id="MK072501">
    <property type="protein sequence ID" value="AYV86320.1"/>
    <property type="molecule type" value="Genomic_DNA"/>
</dbReference>
<dbReference type="InterPro" id="IPR046163">
    <property type="entry name" value="DUF6165"/>
</dbReference>
<proteinExistence type="predicted"/>
<protein>
    <submittedName>
        <fullName evidence="1">Uncharacterized protein</fullName>
    </submittedName>
</protein>
<reference evidence="1" key="1">
    <citation type="submission" date="2018-10" db="EMBL/GenBank/DDBJ databases">
        <title>Hidden diversity of soil giant viruses.</title>
        <authorList>
            <person name="Schulz F."/>
            <person name="Alteio L."/>
            <person name="Goudeau D."/>
            <person name="Ryan E.M."/>
            <person name="Malmstrom R.R."/>
            <person name="Blanchard J."/>
            <person name="Woyke T."/>
        </authorList>
    </citation>
    <scope>NUCLEOTIDE SEQUENCE</scope>
    <source>
        <strain evidence="1">SMV1</strain>
    </source>
</reference>
<dbReference type="Pfam" id="PF19662">
    <property type="entry name" value="DUF6165"/>
    <property type="match status" value="1"/>
</dbReference>
<sequence>MSTIDQKNGLIYLPSSLGEAFDKLSILQLKKKYITDAQRLIHVDKELSMLNEILKPYLDKIKSKYEALLSCNEIIWKLCDTLREGTSVGGKITKLTSIEYSEACIKIIEHNDDRMRIKNAINHELGSLIKEQKSYSVRSLLINVLVTQSNILEITKMINDGLIKYDTVTIAVDKTASEAIKKSFNNTHGLIILNEVPQKEEYTMVTDPVVKK</sequence>
<name>A0A3G5AGT1_9VIRU</name>
<accession>A0A3G5AGT1</accession>
<evidence type="ECO:0000313" key="1">
    <source>
        <dbReference type="EMBL" id="AYV86320.1"/>
    </source>
</evidence>